<proteinExistence type="predicted"/>
<dbReference type="Proteomes" id="UP000595373">
    <property type="component" value="Chromosome"/>
</dbReference>
<evidence type="ECO:0000313" key="2">
    <source>
        <dbReference type="Proteomes" id="UP000595373"/>
    </source>
</evidence>
<accession>A0A9Q7E4W5</accession>
<name>A0A9Q7E4W5_HISSO</name>
<organism evidence="1 2">
    <name type="scientific">Histophilus somni</name>
    <name type="common">Haemophilus somnus</name>
    <dbReference type="NCBI Taxonomy" id="731"/>
    <lineage>
        <taxon>Bacteria</taxon>
        <taxon>Pseudomonadati</taxon>
        <taxon>Pseudomonadota</taxon>
        <taxon>Gammaproteobacteria</taxon>
        <taxon>Pasteurellales</taxon>
        <taxon>Pasteurellaceae</taxon>
        <taxon>Histophilus</taxon>
    </lineage>
</organism>
<protein>
    <submittedName>
        <fullName evidence="1">Uncharacterized protein</fullName>
    </submittedName>
</protein>
<gene>
    <name evidence="1" type="ORF">JFL49_07200</name>
</gene>
<dbReference type="RefSeq" id="WP_135026570.1">
    <property type="nucleotide sequence ID" value="NZ_CP018802.1"/>
</dbReference>
<dbReference type="AlphaFoldDB" id="A0A9Q7E4W5"/>
<keyword evidence="2" id="KW-1185">Reference proteome</keyword>
<evidence type="ECO:0000313" key="1">
    <source>
        <dbReference type="EMBL" id="QQF81859.1"/>
    </source>
</evidence>
<dbReference type="EMBL" id="CP066558">
    <property type="protein sequence ID" value="QQF81859.1"/>
    <property type="molecule type" value="Genomic_DNA"/>
</dbReference>
<reference evidence="1 2" key="1">
    <citation type="submission" date="2020-12" db="EMBL/GenBank/DDBJ databases">
        <title>ASc-MMNZ-VFA-070.</title>
        <authorList>
            <person name="Schryvers A."/>
            <person name="Mostafa Nazari M."/>
            <person name="Farshchi Andisi V."/>
            <person name="Timsit E."/>
            <person name="Walter Morck D."/>
        </authorList>
    </citation>
    <scope>NUCLEOTIDE SEQUENCE [LARGE SCALE GENOMIC DNA]</scope>
    <source>
        <strain evidence="1 2">ASc-MMNZ-VFA-070</strain>
    </source>
</reference>
<sequence>MSVQKIGKGKIALLSVQNDPDEVLDGLEPTPEKYQQLMNPILNPVINALNQDDYDTAQQKLATLFADMDDNQPAMLTKTIFVSDL</sequence>